<dbReference type="Gene3D" id="3.40.50.300">
    <property type="entry name" value="P-loop containing nucleotide triphosphate hydrolases"/>
    <property type="match status" value="2"/>
</dbReference>
<dbReference type="Gene3D" id="3.90.1640.30">
    <property type="match status" value="1"/>
</dbReference>
<dbReference type="InterPro" id="IPR004610">
    <property type="entry name" value="RecJ"/>
</dbReference>
<dbReference type="NCBIfam" id="TIGR00644">
    <property type="entry name" value="recJ"/>
    <property type="match status" value="1"/>
</dbReference>
<keyword evidence="8" id="KW-0067">ATP-binding</keyword>
<dbReference type="PANTHER" id="PTHR30255:SF2">
    <property type="entry name" value="SINGLE-STRANDED-DNA-SPECIFIC EXONUCLEASE RECJ"/>
    <property type="match status" value="1"/>
</dbReference>
<keyword evidence="13" id="KW-1185">Reference proteome</keyword>
<evidence type="ECO:0000256" key="5">
    <source>
        <dbReference type="ARBA" id="ARBA00022741"/>
    </source>
</evidence>
<dbReference type="InterPro" id="IPR014905">
    <property type="entry name" value="HIRAN"/>
</dbReference>
<evidence type="ECO:0000256" key="4">
    <source>
        <dbReference type="ARBA" id="ARBA00022723"/>
    </source>
</evidence>
<dbReference type="GO" id="GO:0006281">
    <property type="term" value="P:DNA repair"/>
    <property type="evidence" value="ECO:0007669"/>
    <property type="project" value="InterPro"/>
</dbReference>
<dbReference type="Pfam" id="PF01368">
    <property type="entry name" value="DHH"/>
    <property type="match status" value="1"/>
</dbReference>
<evidence type="ECO:0000256" key="6">
    <source>
        <dbReference type="ARBA" id="ARBA00022801"/>
    </source>
</evidence>
<dbReference type="Pfam" id="PF02272">
    <property type="entry name" value="DHHA1"/>
    <property type="match status" value="1"/>
</dbReference>
<dbReference type="InterPro" id="IPR038763">
    <property type="entry name" value="DHH_sf"/>
</dbReference>
<feature type="coiled-coil region" evidence="9">
    <location>
        <begin position="1082"/>
        <end position="1116"/>
    </location>
</feature>
<evidence type="ECO:0000256" key="8">
    <source>
        <dbReference type="ARBA" id="ARBA00022840"/>
    </source>
</evidence>
<accession>A0A1T4MZ98</accession>
<feature type="domain" description="Helicase ATP-binding" evidence="10">
    <location>
        <begin position="745"/>
        <end position="921"/>
    </location>
</feature>
<name>A0A1T4MZ98_9FIRM</name>
<dbReference type="GO" id="GO:0005524">
    <property type="term" value="F:ATP binding"/>
    <property type="evidence" value="ECO:0007669"/>
    <property type="project" value="UniProtKB-KW"/>
</dbReference>
<evidence type="ECO:0000259" key="10">
    <source>
        <dbReference type="PROSITE" id="PS51192"/>
    </source>
</evidence>
<dbReference type="Gene3D" id="3.10.310.30">
    <property type="match status" value="1"/>
</dbReference>
<dbReference type="STRING" id="142842.SAMN02745118_01659"/>
<evidence type="ECO:0000256" key="7">
    <source>
        <dbReference type="ARBA" id="ARBA00022839"/>
    </source>
</evidence>
<dbReference type="InterPro" id="IPR051673">
    <property type="entry name" value="SSDNA_exonuclease_RecJ"/>
</dbReference>
<evidence type="ECO:0000313" key="13">
    <source>
        <dbReference type="Proteomes" id="UP000190625"/>
    </source>
</evidence>
<feature type="domain" description="Helicase C-terminal" evidence="11">
    <location>
        <begin position="940"/>
        <end position="1114"/>
    </location>
</feature>
<dbReference type="Pfam" id="PF17768">
    <property type="entry name" value="RecJ_OB"/>
    <property type="match status" value="1"/>
</dbReference>
<dbReference type="Pfam" id="PF00270">
    <property type="entry name" value="DEAD"/>
    <property type="match status" value="1"/>
</dbReference>
<dbReference type="SUPFAM" id="SSF64182">
    <property type="entry name" value="DHH phosphoesterases"/>
    <property type="match status" value="1"/>
</dbReference>
<evidence type="ECO:0000256" key="1">
    <source>
        <dbReference type="ARBA" id="ARBA00005915"/>
    </source>
</evidence>
<keyword evidence="3" id="KW-0540">Nuclease</keyword>
<evidence type="ECO:0000256" key="2">
    <source>
        <dbReference type="ARBA" id="ARBA00019841"/>
    </source>
</evidence>
<dbReference type="PROSITE" id="PS51194">
    <property type="entry name" value="HELICASE_CTER"/>
    <property type="match status" value="1"/>
</dbReference>
<dbReference type="SUPFAM" id="SSF52540">
    <property type="entry name" value="P-loop containing nucleoside triphosphate hydrolases"/>
    <property type="match status" value="1"/>
</dbReference>
<evidence type="ECO:0000313" key="12">
    <source>
        <dbReference type="EMBL" id="SJZ72389.1"/>
    </source>
</evidence>
<dbReference type="RefSeq" id="WP_078810120.1">
    <property type="nucleotide sequence ID" value="NZ_FUWM01000012.1"/>
</dbReference>
<reference evidence="13" key="1">
    <citation type="submission" date="2017-02" db="EMBL/GenBank/DDBJ databases">
        <authorList>
            <person name="Varghese N."/>
            <person name="Submissions S."/>
        </authorList>
    </citation>
    <scope>NUCLEOTIDE SEQUENCE [LARGE SCALE GENOMIC DNA]</scope>
    <source>
        <strain evidence="13">ATCC BAA-73</strain>
    </source>
</reference>
<dbReference type="SMART" id="SM00490">
    <property type="entry name" value="HELICc"/>
    <property type="match status" value="1"/>
</dbReference>
<dbReference type="OrthoDB" id="9809852at2"/>
<evidence type="ECO:0000256" key="3">
    <source>
        <dbReference type="ARBA" id="ARBA00022722"/>
    </source>
</evidence>
<dbReference type="AlphaFoldDB" id="A0A1T4MZ98"/>
<gene>
    <name evidence="12" type="ORF">SAMN02745118_01659</name>
</gene>
<dbReference type="GO" id="GO:0003676">
    <property type="term" value="F:nucleic acid binding"/>
    <property type="evidence" value="ECO:0007669"/>
    <property type="project" value="InterPro"/>
</dbReference>
<dbReference type="InterPro" id="IPR011545">
    <property type="entry name" value="DEAD/DEAH_box_helicase_dom"/>
</dbReference>
<dbReference type="InterPro" id="IPR003156">
    <property type="entry name" value="DHHA1_dom"/>
</dbReference>
<dbReference type="SMART" id="SM00487">
    <property type="entry name" value="DEXDc"/>
    <property type="match status" value="1"/>
</dbReference>
<dbReference type="InterPro" id="IPR027417">
    <property type="entry name" value="P-loop_NTPase"/>
</dbReference>
<dbReference type="InterPro" id="IPR001667">
    <property type="entry name" value="DDH_dom"/>
</dbReference>
<organism evidence="12 13">
    <name type="scientific">Selenihalanaerobacter shriftii</name>
    <dbReference type="NCBI Taxonomy" id="142842"/>
    <lineage>
        <taxon>Bacteria</taxon>
        <taxon>Bacillati</taxon>
        <taxon>Bacillota</taxon>
        <taxon>Clostridia</taxon>
        <taxon>Halanaerobiales</taxon>
        <taxon>Halobacteroidaceae</taxon>
        <taxon>Selenihalanaerobacter</taxon>
    </lineage>
</organism>
<dbReference type="InterPro" id="IPR041122">
    <property type="entry name" value="RecJ_OB"/>
</dbReference>
<keyword evidence="4" id="KW-0479">Metal-binding</keyword>
<dbReference type="GO" id="GO:0016818">
    <property type="term" value="F:hydrolase activity, acting on acid anhydrides, in phosphorus-containing anhydrides"/>
    <property type="evidence" value="ECO:0007669"/>
    <property type="project" value="InterPro"/>
</dbReference>
<proteinExistence type="inferred from homology"/>
<dbReference type="GO" id="GO:0008409">
    <property type="term" value="F:5'-3' exonuclease activity"/>
    <property type="evidence" value="ECO:0007669"/>
    <property type="project" value="InterPro"/>
</dbReference>
<keyword evidence="6" id="KW-0378">Hydrolase</keyword>
<keyword evidence="5" id="KW-0547">Nucleotide-binding</keyword>
<dbReference type="Proteomes" id="UP000190625">
    <property type="component" value="Unassembled WGS sequence"/>
</dbReference>
<dbReference type="Gene3D" id="3.30.70.2330">
    <property type="match status" value="1"/>
</dbReference>
<sequence>MVLERTWKITEDKQTIQKRLSTKLNISPVLAQVLINRGLDTTEEINDFLNVSLDGLHSPFLLKGMEKAVNRISNAVEANEVIAIYGDYDVDGITSTGALINFFQQLDIEVKHHIPNRLDEGYGLNKGAIKKISESGVKLVITVDCGISDYLEVEYANQLGIDIIITDHHEVPDQLPQAEAIINAKQSDCNYPFPELCGVGVAFKLIHGLTITNSNLDEEIIKDYLDLVTLGTVADIVPLIGENRIIVKHGLEILKNSKSLGVNALVEVSNLQDREIGTGHIGYILAPKINAAGRIGNPDLALKLLITKQPTQAKDIAQELKEINQDRKDIQAEILKEAELMIEGINLDQTKVLVLASERWHSGIVGIVASKIVEKYHKPTIMIAIEDEGIGKGSARSIKGLNIYYAIKNSKELLASYGGHEQAAGLSIEENNISQFRRETNQYADQVLTEDDLTPRLKLDAKVSLSELSMGLVEELNSLAPFGLNNPRPKFAVEGVTVNNFKIVGKNDEHLQLFIKDEISNDTVKCIGFNMAEFRELLLTQRDKIDLACTLDINEWKGNRELQLNIKDIKFPELSFIDKLFTKSEAIIEGDYYRGIGEADQFYTKVVGVTFEGRQDIIKDLESGDELKLVREPNNEYDESAIKVETISDQQIGYLNANLAQYLAPYLDVGFDYKATVSEITGGGEKNLGVNIFIIKEGYKEAEVQELSKEKRARLATLNQPEILEEIRECLIGEYDFRSKQKEVLGSLAEGQNTLAIFGTGRGKSAIFQSYAALRALNKGEITVVLYPLRALVNDQFDNLRSTLTPLGLDIYKANGSLSITEREELMVALNQGELDILLTTPEFFEYHLDKFQSLKDKIKFLVVDESHHIGLASNSFRPTYNRLNKLIRRLNNPLVLAVTATANDQVAKEIIETLEIEQIIIDPHIRSNLEIVDKRNCNDKDKYLRKLLSNGKKSIIYVNSREKSIEIASDLREELPELSGQITFYNAGLTNKERNTVEDMFRNDELKIVVSTSAFGEGINIPDIRNVVLYHLNFNLTEFNQQSGRVGRDGKKAYIHLLFEDRDAKINKFILDSIAPEREVLASLYRVLRKLEDNKQEIRLTNQQLADEVNNLVKRKVSDSTISAGLGILEELDLLTRIREAGERIIQLKEAPENKLDLSDSLRYQEGQEDKFAFNKFKKLILKESAEKLLSLINKPIYPNKFIEIKEED</sequence>
<dbReference type="PROSITE" id="PS51192">
    <property type="entry name" value="HELICASE_ATP_BIND_1"/>
    <property type="match status" value="1"/>
</dbReference>
<dbReference type="InterPro" id="IPR014001">
    <property type="entry name" value="Helicase_ATP-bd"/>
</dbReference>
<dbReference type="EMBL" id="FUWM01000012">
    <property type="protein sequence ID" value="SJZ72389.1"/>
    <property type="molecule type" value="Genomic_DNA"/>
</dbReference>
<dbReference type="GO" id="GO:0008270">
    <property type="term" value="F:zinc ion binding"/>
    <property type="evidence" value="ECO:0007669"/>
    <property type="project" value="InterPro"/>
</dbReference>
<keyword evidence="9" id="KW-0175">Coiled coil</keyword>
<dbReference type="GO" id="GO:0006310">
    <property type="term" value="P:DNA recombination"/>
    <property type="evidence" value="ECO:0007669"/>
    <property type="project" value="InterPro"/>
</dbReference>
<evidence type="ECO:0000259" key="11">
    <source>
        <dbReference type="PROSITE" id="PS51194"/>
    </source>
</evidence>
<dbReference type="InterPro" id="IPR001650">
    <property type="entry name" value="Helicase_C-like"/>
</dbReference>
<dbReference type="SMART" id="SM00910">
    <property type="entry name" value="HIRAN"/>
    <property type="match status" value="1"/>
</dbReference>
<dbReference type="Pfam" id="PF08797">
    <property type="entry name" value="HIRAN"/>
    <property type="match status" value="1"/>
</dbReference>
<keyword evidence="7 12" id="KW-0269">Exonuclease</keyword>
<dbReference type="Pfam" id="PF00271">
    <property type="entry name" value="Helicase_C"/>
    <property type="match status" value="1"/>
</dbReference>
<evidence type="ECO:0000256" key="9">
    <source>
        <dbReference type="SAM" id="Coils"/>
    </source>
</evidence>
<comment type="similarity">
    <text evidence="1">Belongs to the RecJ family.</text>
</comment>
<protein>
    <recommendedName>
        <fullName evidence="2">Single-stranded-DNA-specific exonuclease RecJ</fullName>
    </recommendedName>
</protein>
<dbReference type="PANTHER" id="PTHR30255">
    <property type="entry name" value="SINGLE-STRANDED-DNA-SPECIFIC EXONUCLEASE RECJ"/>
    <property type="match status" value="1"/>
</dbReference>